<dbReference type="Pfam" id="PF04666">
    <property type="entry name" value="MGAT4_cons"/>
    <property type="match status" value="1"/>
</dbReference>
<comment type="pathway">
    <text evidence="1">Protein modification; protein glycosylation.</text>
</comment>
<evidence type="ECO:0000313" key="7">
    <source>
        <dbReference type="EMBL" id="CAH3042140.1"/>
    </source>
</evidence>
<keyword evidence="8" id="KW-1185">Reference proteome</keyword>
<keyword evidence="4" id="KW-0472">Membrane</keyword>
<keyword evidence="3" id="KW-0808">Transferase</keyword>
<evidence type="ECO:0000259" key="5">
    <source>
        <dbReference type="Pfam" id="PF04666"/>
    </source>
</evidence>
<evidence type="ECO:0000256" key="2">
    <source>
        <dbReference type="ARBA" id="ARBA00022676"/>
    </source>
</evidence>
<evidence type="ECO:0000313" key="8">
    <source>
        <dbReference type="Proteomes" id="UP001159427"/>
    </source>
</evidence>
<comment type="caution">
    <text evidence="7">The sequence shown here is derived from an EMBL/GenBank/DDBJ whole genome shotgun (WGS) entry which is preliminary data.</text>
</comment>
<feature type="transmembrane region" description="Helical" evidence="4">
    <location>
        <begin position="12"/>
        <end position="30"/>
    </location>
</feature>
<keyword evidence="4" id="KW-1133">Transmembrane helix</keyword>
<accession>A0ABN8N5T6</accession>
<dbReference type="Pfam" id="PF23524">
    <property type="entry name" value="MGAT4A_C"/>
    <property type="match status" value="1"/>
</dbReference>
<dbReference type="InterPro" id="IPR056576">
    <property type="entry name" value="MGAT4_A/B/C_C"/>
</dbReference>
<evidence type="ECO:0000256" key="3">
    <source>
        <dbReference type="ARBA" id="ARBA00022679"/>
    </source>
</evidence>
<proteinExistence type="predicted"/>
<organism evidence="7 8">
    <name type="scientific">Porites evermanni</name>
    <dbReference type="NCBI Taxonomy" id="104178"/>
    <lineage>
        <taxon>Eukaryota</taxon>
        <taxon>Metazoa</taxon>
        <taxon>Cnidaria</taxon>
        <taxon>Anthozoa</taxon>
        <taxon>Hexacorallia</taxon>
        <taxon>Scleractinia</taxon>
        <taxon>Fungiina</taxon>
        <taxon>Poritidae</taxon>
        <taxon>Porites</taxon>
    </lineage>
</organism>
<evidence type="ECO:0000256" key="4">
    <source>
        <dbReference type="SAM" id="Phobius"/>
    </source>
</evidence>
<dbReference type="Proteomes" id="UP001159427">
    <property type="component" value="Unassembled WGS sequence"/>
</dbReference>
<reference evidence="7 8" key="1">
    <citation type="submission" date="2022-05" db="EMBL/GenBank/DDBJ databases">
        <authorList>
            <consortium name="Genoscope - CEA"/>
            <person name="William W."/>
        </authorList>
    </citation>
    <scope>NUCLEOTIDE SEQUENCE [LARGE SCALE GENOMIC DNA]</scope>
</reference>
<dbReference type="InterPro" id="IPR006759">
    <property type="entry name" value="Glyco_transf_54"/>
</dbReference>
<evidence type="ECO:0000256" key="1">
    <source>
        <dbReference type="ARBA" id="ARBA00004922"/>
    </source>
</evidence>
<gene>
    <name evidence="7" type="ORF">PEVE_00040415</name>
</gene>
<protein>
    <submittedName>
        <fullName evidence="7">Uncharacterized protein</fullName>
    </submittedName>
</protein>
<evidence type="ECO:0000259" key="6">
    <source>
        <dbReference type="Pfam" id="PF23524"/>
    </source>
</evidence>
<dbReference type="EMBL" id="CALNXI010000736">
    <property type="protein sequence ID" value="CAH3042140.1"/>
    <property type="molecule type" value="Genomic_DNA"/>
</dbReference>
<sequence length="528" mass="60862">MYRRCKRILKGSVTALLLSGSLIVIFFITMEKHSAITLRKQPDDIRAESQVLTNICPFLVLEVMQSSPKLSLQPKVNLKTELFIKTEVMQSSPKLSLQPTVNLKTELFIKKGRAGVSACPRLEVMNSSKINKLGVYPREKRHLTIGISSITRPLKANYLPRTVKLLIENLSEKDRKEVYLVIFLADFDEALKYGTLKEFLTLFKTFIDDSLLHVIAAPREYYPALSNMKRKFDDSQDRVMWRSKLVIDFSFLMCYCKDFSPYYLHLEDDLIPAPSFYPKLQDFIASQKNPWPILDAASMGHTAKIYHSTDLENLASFFFLMYDEMPGDWLIEFWRKIKYDRKYFKAFVLPHASFFQHIGDNSSFKDNKNSYKSKEQFFDAYDVKYRGLNPQATISSSFVSSDGSDPQSAYTKGTGHFWAKQPKTDDFILIKFTSVTTVREVFVDTGSFNAPKDKLRSGVLQASFQNEKMPDEANKDPQCKDFETIGHFKDGRLKISLTQSRKVHCLRILVTGGQSEWIFFREIDVLQS</sequence>
<keyword evidence="2" id="KW-0328">Glycosyltransferase</keyword>
<dbReference type="PANTHER" id="PTHR12062">
    <property type="entry name" value="N-ACETYLGLUCOSAMINYLTRANSFERASE VI"/>
    <property type="match status" value="1"/>
</dbReference>
<dbReference type="PANTHER" id="PTHR12062:SF33">
    <property type="entry name" value="ALPHA-1,6-MANNOSYL-GLYCOPROTEIN 4-BETA-N-ACETYLGLUCOSAMINYLTRANSFERASE-LIKE"/>
    <property type="match status" value="1"/>
</dbReference>
<name>A0ABN8N5T6_9CNID</name>
<feature type="domain" description="MGAT4 A/B/C C-terminal" evidence="6">
    <location>
        <begin position="392"/>
        <end position="522"/>
    </location>
</feature>
<feature type="domain" description="MGAT4 conserved region" evidence="5">
    <location>
        <begin position="137"/>
        <end position="375"/>
    </location>
</feature>
<keyword evidence="4" id="KW-0812">Transmembrane</keyword>
<dbReference type="InterPro" id="IPR057279">
    <property type="entry name" value="MGAT4"/>
</dbReference>